<keyword evidence="2" id="KW-1185">Reference proteome</keyword>
<evidence type="ECO:0000313" key="2">
    <source>
        <dbReference type="Proteomes" id="UP001058974"/>
    </source>
</evidence>
<gene>
    <name evidence="1" type="ORF">KIW84_021519</name>
</gene>
<dbReference type="Gramene" id="Psat2g046960.1">
    <property type="protein sequence ID" value="Psat2g046960.1.cds"/>
    <property type="gene ID" value="Psat2g046960"/>
</dbReference>
<protein>
    <submittedName>
        <fullName evidence="1">Uncharacterized protein</fullName>
    </submittedName>
</protein>
<evidence type="ECO:0000313" key="1">
    <source>
        <dbReference type="EMBL" id="KAI5434725.1"/>
    </source>
</evidence>
<proteinExistence type="predicted"/>
<dbReference type="AlphaFoldDB" id="A0A9D4YBW6"/>
<sequence length="192" mass="21740">MGTFHCHTITKLIDVYEGLWCGLKVDKSLKVVVLEVSFGVFQTGGFMYMERLREKNKGLQSLENDKNDGECSESNDEIINGIHFEYNKEKIMHDFDGGFDEGLDEADNGRGVDSASTSEPLNLSFATEEMEKEHAIEEYYMTNELDIGVSENSCEDMVVVIRLNEEKSMTKNFTFKVGIGFSSLKQFKKAIL</sequence>
<name>A0A9D4YBW6_PEA</name>
<reference evidence="1 2" key="1">
    <citation type="journal article" date="2022" name="Nat. Genet.">
        <title>Improved pea reference genome and pan-genome highlight genomic features and evolutionary characteristics.</title>
        <authorList>
            <person name="Yang T."/>
            <person name="Liu R."/>
            <person name="Luo Y."/>
            <person name="Hu S."/>
            <person name="Wang D."/>
            <person name="Wang C."/>
            <person name="Pandey M.K."/>
            <person name="Ge S."/>
            <person name="Xu Q."/>
            <person name="Li N."/>
            <person name="Li G."/>
            <person name="Huang Y."/>
            <person name="Saxena R.K."/>
            <person name="Ji Y."/>
            <person name="Li M."/>
            <person name="Yan X."/>
            <person name="He Y."/>
            <person name="Liu Y."/>
            <person name="Wang X."/>
            <person name="Xiang C."/>
            <person name="Varshney R.K."/>
            <person name="Ding H."/>
            <person name="Gao S."/>
            <person name="Zong X."/>
        </authorList>
    </citation>
    <scope>NUCLEOTIDE SEQUENCE [LARGE SCALE GENOMIC DNA]</scope>
    <source>
        <strain evidence="1 2">cv. Zhongwan 6</strain>
    </source>
</reference>
<dbReference type="Gramene" id="Psat02G0151900-T1">
    <property type="protein sequence ID" value="KAI5434725.1"/>
    <property type="gene ID" value="KIW84_021519"/>
</dbReference>
<dbReference type="Proteomes" id="UP001058974">
    <property type="component" value="Chromosome 2"/>
</dbReference>
<comment type="caution">
    <text evidence="1">The sequence shown here is derived from an EMBL/GenBank/DDBJ whole genome shotgun (WGS) entry which is preliminary data.</text>
</comment>
<accession>A0A9D4YBW6</accession>
<dbReference type="EMBL" id="JAMSHJ010000002">
    <property type="protein sequence ID" value="KAI5434725.1"/>
    <property type="molecule type" value="Genomic_DNA"/>
</dbReference>
<organism evidence="1 2">
    <name type="scientific">Pisum sativum</name>
    <name type="common">Garden pea</name>
    <name type="synonym">Lathyrus oleraceus</name>
    <dbReference type="NCBI Taxonomy" id="3888"/>
    <lineage>
        <taxon>Eukaryota</taxon>
        <taxon>Viridiplantae</taxon>
        <taxon>Streptophyta</taxon>
        <taxon>Embryophyta</taxon>
        <taxon>Tracheophyta</taxon>
        <taxon>Spermatophyta</taxon>
        <taxon>Magnoliopsida</taxon>
        <taxon>eudicotyledons</taxon>
        <taxon>Gunneridae</taxon>
        <taxon>Pentapetalae</taxon>
        <taxon>rosids</taxon>
        <taxon>fabids</taxon>
        <taxon>Fabales</taxon>
        <taxon>Fabaceae</taxon>
        <taxon>Papilionoideae</taxon>
        <taxon>50 kb inversion clade</taxon>
        <taxon>NPAAA clade</taxon>
        <taxon>Hologalegina</taxon>
        <taxon>IRL clade</taxon>
        <taxon>Fabeae</taxon>
        <taxon>Lathyrus</taxon>
    </lineage>
</organism>